<proteinExistence type="predicted"/>
<evidence type="ECO:0000313" key="1">
    <source>
        <dbReference type="EMBL" id="KAJ9068218.1"/>
    </source>
</evidence>
<accession>A0ACC2T0X3</accession>
<evidence type="ECO:0000313" key="2">
    <source>
        <dbReference type="Proteomes" id="UP001165960"/>
    </source>
</evidence>
<gene>
    <name evidence="1" type="ORF">DSO57_1030867</name>
</gene>
<reference evidence="1" key="1">
    <citation type="submission" date="2022-04" db="EMBL/GenBank/DDBJ databases">
        <title>Genome of the entomopathogenic fungus Entomophthora muscae.</title>
        <authorList>
            <person name="Elya C."/>
            <person name="Lovett B.R."/>
            <person name="Lee E."/>
            <person name="Macias A.M."/>
            <person name="Hajek A.E."/>
            <person name="De Bivort B.L."/>
            <person name="Kasson M.T."/>
            <person name="De Fine Licht H.H."/>
            <person name="Stajich J.E."/>
        </authorList>
    </citation>
    <scope>NUCLEOTIDE SEQUENCE</scope>
    <source>
        <strain evidence="1">Berkeley</strain>
    </source>
</reference>
<dbReference type="EMBL" id="QTSX02003767">
    <property type="protein sequence ID" value="KAJ9068218.1"/>
    <property type="molecule type" value="Genomic_DNA"/>
</dbReference>
<sequence length="1043" mass="114780">MVVDAAYEKTLRLRVKELLNCSHENFPGALPVPLDTTRLSLLEQEDYFVCEKSDGVRYLMLSVHTSNGPATFLIDRNNSYHYIESLFLPDKDNHNKFHHETLLDGELVINKDKETNQKTLLFLVFDLMVFNSGSITQRPFSSRLGLLRQEIIEPFELYLKSKPDIAKRLPFSIVLKRVERSYGLKLVLSTLPLLEHDSDGLIFTPVFFPYKSGTCSKLLKWKPPELNTVDLRIHMTLNADRKPVYQLQAASGTALKIISPLQLSQEQYAKWRSAPPEGKIGEFRWDPDWPVTTTEKGYAPQTSRGGWLFLRMRPDKKAPNDEATARKAIRAIEEGVTREMLEVFSDGIRTHWKERERQNDAQSMPPKTEESKPAEECNKAHDTSQELDDSAMPAPPSADSSHQEQDAPASTEEPPLPPNGADKSLEPSESVLAESSEKPQVNGDSAIPSETIEADHHSGPPAEPSQDPPEDEGLPLRPAASRIIDEEKRASSMPSSETPLRVARRQHSDSNINVESLKPLCLASPSNDPKVSPPDLAGHSSKKSRLNQSPSIDEHVESASPLPAPHSSEVPSEAPMEIGPSPAPKKTSSLFALMSPEPSMQEPALEPMADEPAPELTQSAPLFVRPNDPRLSSDTKSNSSSTGNSAPPTEPIARRKSKSHKTSRLAHLLNGNPADSSSGDPSNMTPPALVPSPPPLRLSPPPMRLSPPQIRPSPPPVTQARQPFEPHFRPPYYTTAANAHPRGEPLYNYSEMHSGQPRFMPNPQSIPQGLPQGHPQGHPQSMPTYPPPGTLSGPQAGAYLFGSMAPGARPHPVLTPQQLSNRDANMRRGSFGMPYYKPYPEPNMPPEHGRLPMSSGLSHGGSLRRSSLSQAAWANGRPEPYPQHMQPHSGHGPKYPMGSYPGRPMQQNVSIMHRPIAAHPNPNPPPNMRPRPFSGPPPLGYSQSYPLLTSTQGFSIGHQPQAYPQGYPGNYSQGHHQQNQSFQPHSNQSMHHPHQFQSPQSLSQSLNLQQHPSPRPGSGPGQVAASTTSTPPLASQRGCWISS</sequence>
<comment type="caution">
    <text evidence="1">The sequence shown here is derived from an EMBL/GenBank/DDBJ whole genome shotgun (WGS) entry which is preliminary data.</text>
</comment>
<protein>
    <submittedName>
        <fullName evidence="1">Uncharacterized protein</fullName>
    </submittedName>
</protein>
<keyword evidence="2" id="KW-1185">Reference proteome</keyword>
<organism evidence="1 2">
    <name type="scientific">Entomophthora muscae</name>
    <dbReference type="NCBI Taxonomy" id="34485"/>
    <lineage>
        <taxon>Eukaryota</taxon>
        <taxon>Fungi</taxon>
        <taxon>Fungi incertae sedis</taxon>
        <taxon>Zoopagomycota</taxon>
        <taxon>Entomophthoromycotina</taxon>
        <taxon>Entomophthoromycetes</taxon>
        <taxon>Entomophthorales</taxon>
        <taxon>Entomophthoraceae</taxon>
        <taxon>Entomophthora</taxon>
    </lineage>
</organism>
<name>A0ACC2T0X3_9FUNG</name>
<dbReference type="Proteomes" id="UP001165960">
    <property type="component" value="Unassembled WGS sequence"/>
</dbReference>